<feature type="domain" description="HTH cro/C1-type" evidence="1">
    <location>
        <begin position="26"/>
        <end position="69"/>
    </location>
</feature>
<accession>A0A0C1R7I7</accession>
<dbReference type="InterPro" id="IPR001387">
    <property type="entry name" value="Cro/C1-type_HTH"/>
</dbReference>
<gene>
    <name evidence="2" type="ORF">DA73_0214185</name>
</gene>
<dbReference type="AlphaFoldDB" id="A0A0C1R7I7"/>
<proteinExistence type="predicted"/>
<name>A0A0C1R7I7_9CYAN</name>
<reference evidence="2" key="1">
    <citation type="journal article" date="2015" name="Genome Announc.">
        <title>Draft Genome Sequence of Tolypothrix boutellei Strain VB521301.</title>
        <authorList>
            <person name="Chandrababunaidu M.M."/>
            <person name="Singh D."/>
            <person name="Sen D."/>
            <person name="Bhan S."/>
            <person name="Das S."/>
            <person name="Gupta A."/>
            <person name="Adhikary S.P."/>
            <person name="Tripathy S."/>
        </authorList>
    </citation>
    <scope>NUCLEOTIDE SEQUENCE</scope>
    <source>
        <strain evidence="2">VB521301</strain>
    </source>
</reference>
<protein>
    <submittedName>
        <fullName evidence="2">XRE family transcriptional regulator</fullName>
    </submittedName>
</protein>
<dbReference type="Pfam" id="PF01381">
    <property type="entry name" value="HTH_3"/>
    <property type="match status" value="1"/>
</dbReference>
<dbReference type="Gene3D" id="1.10.260.40">
    <property type="entry name" value="lambda repressor-like DNA-binding domains"/>
    <property type="match status" value="1"/>
</dbReference>
<dbReference type="GO" id="GO:0003677">
    <property type="term" value="F:DNA binding"/>
    <property type="evidence" value="ECO:0007669"/>
    <property type="project" value="InterPro"/>
</dbReference>
<comment type="caution">
    <text evidence="2">The sequence shown here is derived from an EMBL/GenBank/DDBJ whole genome shotgun (WGS) entry which is preliminary data.</text>
</comment>
<organism evidence="2">
    <name type="scientific">Tolypothrix bouteillei VB521301</name>
    <dbReference type="NCBI Taxonomy" id="1479485"/>
    <lineage>
        <taxon>Bacteria</taxon>
        <taxon>Bacillati</taxon>
        <taxon>Cyanobacteriota</taxon>
        <taxon>Cyanophyceae</taxon>
        <taxon>Nostocales</taxon>
        <taxon>Tolypothrichaceae</taxon>
        <taxon>Tolypothrix</taxon>
    </lineage>
</organism>
<dbReference type="CDD" id="cd00093">
    <property type="entry name" value="HTH_XRE"/>
    <property type="match status" value="1"/>
</dbReference>
<sequence>MCAVLTRTLVLKGAIVLKQPEVSHLVRQLRQLTALSQARFAATLGVAYCTVNRWENGHIQPSALALKQIRTMLKELKNSPEVTHQELSQTLLEQYFPETESTVR</sequence>
<dbReference type="PROSITE" id="PS50943">
    <property type="entry name" value="HTH_CROC1"/>
    <property type="match status" value="1"/>
</dbReference>
<dbReference type="InterPro" id="IPR010982">
    <property type="entry name" value="Lambda_DNA-bd_dom_sf"/>
</dbReference>
<evidence type="ECO:0000313" key="2">
    <source>
        <dbReference type="EMBL" id="KIE11653.1"/>
    </source>
</evidence>
<dbReference type="SUPFAM" id="SSF47413">
    <property type="entry name" value="lambda repressor-like DNA-binding domains"/>
    <property type="match status" value="1"/>
</dbReference>
<dbReference type="STRING" id="1479485.DA73_0214185"/>
<evidence type="ECO:0000259" key="1">
    <source>
        <dbReference type="PROSITE" id="PS50943"/>
    </source>
</evidence>
<dbReference type="EMBL" id="JHEG02000043">
    <property type="protein sequence ID" value="KIE11653.1"/>
    <property type="molecule type" value="Genomic_DNA"/>
</dbReference>